<dbReference type="AlphaFoldDB" id="A0A6V7WIJ8"/>
<dbReference type="EMBL" id="CAJEWN010000604">
    <property type="protein sequence ID" value="CAD2186765.1"/>
    <property type="molecule type" value="Genomic_DNA"/>
</dbReference>
<name>A0A6V7WIJ8_MELEN</name>
<reference evidence="2 3" key="1">
    <citation type="submission" date="2020-08" db="EMBL/GenBank/DDBJ databases">
        <authorList>
            <person name="Koutsovoulos G."/>
            <person name="Danchin GJ E."/>
        </authorList>
    </citation>
    <scope>NUCLEOTIDE SEQUENCE [LARGE SCALE GENOMIC DNA]</scope>
</reference>
<sequence length="81" mass="10100">MTNKSKKFPIKIFYKLNFQKVNIISLFDHHLLIILFFFPAFLKNLKLYYYKYKYLFFYFILLARRRSHTFFLINKTGQSKK</sequence>
<gene>
    <name evidence="2" type="ORF">MENT_LOCUS39288</name>
</gene>
<feature type="transmembrane region" description="Helical" evidence="1">
    <location>
        <begin position="21"/>
        <end position="42"/>
    </location>
</feature>
<evidence type="ECO:0000313" key="2">
    <source>
        <dbReference type="EMBL" id="CAD2186765.1"/>
    </source>
</evidence>
<proteinExistence type="predicted"/>
<evidence type="ECO:0000256" key="1">
    <source>
        <dbReference type="SAM" id="Phobius"/>
    </source>
</evidence>
<comment type="caution">
    <text evidence="2">The sequence shown here is derived from an EMBL/GenBank/DDBJ whole genome shotgun (WGS) entry which is preliminary data.</text>
</comment>
<keyword evidence="1" id="KW-0472">Membrane</keyword>
<protein>
    <submittedName>
        <fullName evidence="2">Uncharacterized protein</fullName>
    </submittedName>
</protein>
<accession>A0A6V7WIJ8</accession>
<dbReference type="Proteomes" id="UP000580250">
    <property type="component" value="Unassembled WGS sequence"/>
</dbReference>
<evidence type="ECO:0000313" key="3">
    <source>
        <dbReference type="Proteomes" id="UP000580250"/>
    </source>
</evidence>
<keyword evidence="1" id="KW-1133">Transmembrane helix</keyword>
<organism evidence="2 3">
    <name type="scientific">Meloidogyne enterolobii</name>
    <name type="common">Root-knot nematode worm</name>
    <name type="synonym">Meloidogyne mayaguensis</name>
    <dbReference type="NCBI Taxonomy" id="390850"/>
    <lineage>
        <taxon>Eukaryota</taxon>
        <taxon>Metazoa</taxon>
        <taxon>Ecdysozoa</taxon>
        <taxon>Nematoda</taxon>
        <taxon>Chromadorea</taxon>
        <taxon>Rhabditida</taxon>
        <taxon>Tylenchina</taxon>
        <taxon>Tylenchomorpha</taxon>
        <taxon>Tylenchoidea</taxon>
        <taxon>Meloidogynidae</taxon>
        <taxon>Meloidogyninae</taxon>
        <taxon>Meloidogyne</taxon>
    </lineage>
</organism>
<keyword evidence="1" id="KW-0812">Transmembrane</keyword>